<proteinExistence type="predicted"/>
<reference evidence="2" key="1">
    <citation type="submission" date="2020-05" db="EMBL/GenBank/DDBJ databases">
        <authorList>
            <person name="Chiriac C."/>
            <person name="Salcher M."/>
            <person name="Ghai R."/>
            <person name="Kavagutti S V."/>
        </authorList>
    </citation>
    <scope>NUCLEOTIDE SEQUENCE</scope>
</reference>
<feature type="region of interest" description="Disordered" evidence="1">
    <location>
        <begin position="85"/>
        <end position="115"/>
    </location>
</feature>
<gene>
    <name evidence="2" type="ORF">UFOPK4201_01962</name>
</gene>
<evidence type="ECO:0000256" key="1">
    <source>
        <dbReference type="SAM" id="MobiDB-lite"/>
    </source>
</evidence>
<feature type="compositionally biased region" description="Basic and acidic residues" evidence="1">
    <location>
        <begin position="85"/>
        <end position="104"/>
    </location>
</feature>
<accession>A0A6J6ASM6</accession>
<dbReference type="EMBL" id="CAEUNJ010000128">
    <property type="protein sequence ID" value="CAB4372913.1"/>
    <property type="molecule type" value="Genomic_DNA"/>
</dbReference>
<organism evidence="2">
    <name type="scientific">freshwater metagenome</name>
    <dbReference type="NCBI Taxonomy" id="449393"/>
    <lineage>
        <taxon>unclassified sequences</taxon>
        <taxon>metagenomes</taxon>
        <taxon>ecological metagenomes</taxon>
    </lineage>
</organism>
<sequence length="186" mass="20526">MKCGAGNIFDSFHQFYEPSLFTGTHWSKTDAAVADNHGGNAMTRRRVKDRIPCGLAVVVSMNVDKARRHDEPGCVDDFGGVSGDRRADLDNNPVGDRDISDKTRGTGSVDNGSIDDFQIEHAPTLGPDPDLTQDFLSGTTLTTYGNRVPFSLGESDGFNVRMGSDCRRHHRRLRWRCPCCGDHGRR</sequence>
<evidence type="ECO:0000313" key="2">
    <source>
        <dbReference type="EMBL" id="CAB4372913.1"/>
    </source>
</evidence>
<name>A0A6J6ASM6_9ZZZZ</name>
<protein>
    <submittedName>
        <fullName evidence="2">Unannotated protein</fullName>
    </submittedName>
</protein>
<dbReference type="AlphaFoldDB" id="A0A6J6ASM6"/>